<dbReference type="SUPFAM" id="SSF90123">
    <property type="entry name" value="ABC transporter transmembrane region"/>
    <property type="match status" value="1"/>
</dbReference>
<dbReference type="InterPro" id="IPR003439">
    <property type="entry name" value="ABC_transporter-like_ATP-bd"/>
</dbReference>
<evidence type="ECO:0000259" key="8">
    <source>
        <dbReference type="PROSITE" id="PS50893"/>
    </source>
</evidence>
<protein>
    <submittedName>
        <fullName evidence="10">ABC transporter ATP-binding protein</fullName>
    </submittedName>
</protein>
<evidence type="ECO:0000313" key="10">
    <source>
        <dbReference type="EMBL" id="NSG86825.1"/>
    </source>
</evidence>
<gene>
    <name evidence="10" type="ORF">G5B17_15745</name>
</gene>
<keyword evidence="3" id="KW-0547">Nucleotide-binding</keyword>
<dbReference type="InterPro" id="IPR003593">
    <property type="entry name" value="AAA+_ATPase"/>
</dbReference>
<feature type="domain" description="ABC transmembrane type-1" evidence="9">
    <location>
        <begin position="30"/>
        <end position="320"/>
    </location>
</feature>
<dbReference type="Pfam" id="PF00005">
    <property type="entry name" value="ABC_tran"/>
    <property type="match status" value="1"/>
</dbReference>
<feature type="transmembrane region" description="Helical" evidence="7">
    <location>
        <begin position="74"/>
        <end position="94"/>
    </location>
</feature>
<proteinExistence type="predicted"/>
<keyword evidence="2 7" id="KW-0812">Transmembrane</keyword>
<feature type="domain" description="ABC transporter" evidence="8">
    <location>
        <begin position="354"/>
        <end position="590"/>
    </location>
</feature>
<dbReference type="EMBL" id="JAAITS010000051">
    <property type="protein sequence ID" value="NSG86825.1"/>
    <property type="molecule type" value="Genomic_DNA"/>
</dbReference>
<evidence type="ECO:0000256" key="7">
    <source>
        <dbReference type="SAM" id="Phobius"/>
    </source>
</evidence>
<feature type="transmembrane region" description="Helical" evidence="7">
    <location>
        <begin position="179"/>
        <end position="199"/>
    </location>
</feature>
<keyword evidence="6 7" id="KW-0472">Membrane</keyword>
<evidence type="ECO:0000313" key="11">
    <source>
        <dbReference type="Proteomes" id="UP001644719"/>
    </source>
</evidence>
<comment type="caution">
    <text evidence="10">The sequence shown here is derived from an EMBL/GenBank/DDBJ whole genome shotgun (WGS) entry which is preliminary data.</text>
</comment>
<dbReference type="GeneID" id="69516026"/>
<sequence length="594" mass="67482">MSTKQKKTIQKGSFKRLLKLFFFKNKMLTALMLFSIIISAVATALGPQYLGYATDSIVQDMSNPVSSNIHWDRFFFWAGISSVIFLIQFVSKWLSAWFSTRIISDTAKELRSQVETKLWSLPLNYFDTNSHGDIMSRTTNDIDNVVTTLNSSGADTIYSIFQLVGMIVMMTAINWRLALITVIIIPVSGWIVTLISRFVRKEYQKQWYYTGMINSNVEESVNGHNIVKLYGQEEKFVEAFRKQNRLLYESSFKAMAVSNLIQPLSRFFTNLNYVIVALGGALRVISGQMTVGDVQAFIQYTRQFQTPFSKLSQAYSSLQSGIASLDRIYELLDSEDQAEEKPEARESYRLQGKIDFRDVSFSYVPERKLIEHMNLVVEPGQMVAIVGGTGAGKTTLVNLIERFYEVNIGEIIFDDKVEIHDLTRACLRENIAMVLQDTWVYKGTIGDNLKYGLKREITEEEFRNACRETFVDQFVSTLPDGYQTVISNEMSSLSAGEKQLLTICRAFLVKPNILILDEATSSVDTRTEAMIDQALDKLREGRTSFVIAHRLSTIRNADVILVMENGHIVEQGSHKELLAQNGAYARLYQAQFES</sequence>
<dbReference type="PROSITE" id="PS50929">
    <property type="entry name" value="ABC_TM1F"/>
    <property type="match status" value="1"/>
</dbReference>
<dbReference type="CDD" id="cd18547">
    <property type="entry name" value="ABC_6TM_Tm288_like"/>
    <property type="match status" value="1"/>
</dbReference>
<dbReference type="Gene3D" id="1.20.1560.10">
    <property type="entry name" value="ABC transporter type 1, transmembrane domain"/>
    <property type="match status" value="1"/>
</dbReference>
<dbReference type="Pfam" id="PF00664">
    <property type="entry name" value="ABC_membrane"/>
    <property type="match status" value="1"/>
</dbReference>
<keyword evidence="4 10" id="KW-0067">ATP-binding</keyword>
<dbReference type="SUPFAM" id="SSF52540">
    <property type="entry name" value="P-loop containing nucleoside triphosphate hydrolases"/>
    <property type="match status" value="1"/>
</dbReference>
<dbReference type="SMART" id="SM00382">
    <property type="entry name" value="AAA"/>
    <property type="match status" value="1"/>
</dbReference>
<evidence type="ECO:0000256" key="3">
    <source>
        <dbReference type="ARBA" id="ARBA00022741"/>
    </source>
</evidence>
<name>A0ABX2H9F6_9FIRM</name>
<keyword evidence="5 7" id="KW-1133">Transmembrane helix</keyword>
<keyword evidence="11" id="KW-1185">Reference proteome</keyword>
<evidence type="ECO:0000256" key="5">
    <source>
        <dbReference type="ARBA" id="ARBA00022989"/>
    </source>
</evidence>
<evidence type="ECO:0000256" key="1">
    <source>
        <dbReference type="ARBA" id="ARBA00004651"/>
    </source>
</evidence>
<dbReference type="Gene3D" id="3.40.50.300">
    <property type="entry name" value="P-loop containing nucleotide triphosphate hydrolases"/>
    <property type="match status" value="1"/>
</dbReference>
<comment type="subcellular location">
    <subcellularLocation>
        <location evidence="1">Cell membrane</location>
        <topology evidence="1">Multi-pass membrane protein</topology>
    </subcellularLocation>
</comment>
<dbReference type="PANTHER" id="PTHR43394:SF1">
    <property type="entry name" value="ATP-BINDING CASSETTE SUB-FAMILY B MEMBER 10, MITOCHONDRIAL"/>
    <property type="match status" value="1"/>
</dbReference>
<dbReference type="PANTHER" id="PTHR43394">
    <property type="entry name" value="ATP-DEPENDENT PERMEASE MDL1, MITOCHONDRIAL"/>
    <property type="match status" value="1"/>
</dbReference>
<dbReference type="PROSITE" id="PS50893">
    <property type="entry name" value="ABC_TRANSPORTER_2"/>
    <property type="match status" value="1"/>
</dbReference>
<evidence type="ECO:0000256" key="4">
    <source>
        <dbReference type="ARBA" id="ARBA00022840"/>
    </source>
</evidence>
<dbReference type="InterPro" id="IPR039421">
    <property type="entry name" value="Type_1_exporter"/>
</dbReference>
<accession>A0ABX2H9F6</accession>
<dbReference type="GO" id="GO:0005524">
    <property type="term" value="F:ATP binding"/>
    <property type="evidence" value="ECO:0007669"/>
    <property type="project" value="UniProtKB-KW"/>
</dbReference>
<dbReference type="PROSITE" id="PS00211">
    <property type="entry name" value="ABC_TRANSPORTER_1"/>
    <property type="match status" value="1"/>
</dbReference>
<evidence type="ECO:0000256" key="6">
    <source>
        <dbReference type="ARBA" id="ARBA00023136"/>
    </source>
</evidence>
<dbReference type="InterPro" id="IPR036640">
    <property type="entry name" value="ABC1_TM_sf"/>
</dbReference>
<dbReference type="InterPro" id="IPR027417">
    <property type="entry name" value="P-loop_NTPase"/>
</dbReference>
<evidence type="ECO:0000256" key="2">
    <source>
        <dbReference type="ARBA" id="ARBA00022692"/>
    </source>
</evidence>
<evidence type="ECO:0000259" key="9">
    <source>
        <dbReference type="PROSITE" id="PS50929"/>
    </source>
</evidence>
<dbReference type="InterPro" id="IPR011527">
    <property type="entry name" value="ABC1_TM_dom"/>
</dbReference>
<dbReference type="Proteomes" id="UP001644719">
    <property type="component" value="Unassembled WGS sequence"/>
</dbReference>
<organism evidence="10 11">
    <name type="scientific">Blautia faecis</name>
    <dbReference type="NCBI Taxonomy" id="871665"/>
    <lineage>
        <taxon>Bacteria</taxon>
        <taxon>Bacillati</taxon>
        <taxon>Bacillota</taxon>
        <taxon>Clostridia</taxon>
        <taxon>Lachnospirales</taxon>
        <taxon>Lachnospiraceae</taxon>
        <taxon>Blautia</taxon>
    </lineage>
</organism>
<dbReference type="InterPro" id="IPR017871">
    <property type="entry name" value="ABC_transporter-like_CS"/>
</dbReference>
<dbReference type="RefSeq" id="WP_148462065.1">
    <property type="nucleotide sequence ID" value="NZ_JAAINN010000048.1"/>
</dbReference>
<reference evidence="10 11" key="1">
    <citation type="journal article" date="2020" name="Cell Host Microbe">
        <title>Functional and Genomic Variation between Human-Derived Isolates of Lachnospiraceae Reveals Inter- and Intra-Species Diversity.</title>
        <authorList>
            <person name="Sorbara M.T."/>
            <person name="Littmann E.R."/>
            <person name="Fontana E."/>
            <person name="Moody T.U."/>
            <person name="Kohout C.E."/>
            <person name="Gjonbalaj M."/>
            <person name="Eaton V."/>
            <person name="Seok R."/>
            <person name="Leiner I.M."/>
            <person name="Pamer E.G."/>
        </authorList>
    </citation>
    <scope>NUCLEOTIDE SEQUENCE [LARGE SCALE GENOMIC DNA]</scope>
    <source>
        <strain evidence="10 11">MSK.17.74</strain>
    </source>
</reference>